<dbReference type="Proteomes" id="UP000239181">
    <property type="component" value="Unassembled WGS sequence"/>
</dbReference>
<name>A0A2S9I8E2_9GAMM</name>
<evidence type="ECO:0000313" key="2">
    <source>
        <dbReference type="Proteomes" id="UP000239181"/>
    </source>
</evidence>
<dbReference type="GO" id="GO:0016788">
    <property type="term" value="F:hydrolase activity, acting on ester bonds"/>
    <property type="evidence" value="ECO:0007669"/>
    <property type="project" value="UniProtKB-ARBA"/>
</dbReference>
<proteinExistence type="predicted"/>
<keyword evidence="2" id="KW-1185">Reference proteome</keyword>
<accession>A0A2S9I8E2</accession>
<dbReference type="SUPFAM" id="SSF52266">
    <property type="entry name" value="SGNH hydrolase"/>
    <property type="match status" value="1"/>
</dbReference>
<comment type="caution">
    <text evidence="1">The sequence shown here is derived from an EMBL/GenBank/DDBJ whole genome shotgun (WGS) entry which is preliminary data.</text>
</comment>
<protein>
    <submittedName>
        <fullName evidence="1">Uncharacterized protein</fullName>
    </submittedName>
</protein>
<dbReference type="Gene3D" id="3.40.50.1110">
    <property type="entry name" value="SGNH hydrolase"/>
    <property type="match status" value="1"/>
</dbReference>
<gene>
    <name evidence="1" type="ORF">CQW29_18840</name>
</gene>
<dbReference type="InterPro" id="IPR036514">
    <property type="entry name" value="SGNH_hydro_sf"/>
</dbReference>
<dbReference type="AlphaFoldDB" id="A0A2S9I8E2"/>
<organism evidence="1 2">
    <name type="scientific">Pantoea coffeiphila</name>
    <dbReference type="NCBI Taxonomy" id="1465635"/>
    <lineage>
        <taxon>Bacteria</taxon>
        <taxon>Pseudomonadati</taxon>
        <taxon>Pseudomonadota</taxon>
        <taxon>Gammaproteobacteria</taxon>
        <taxon>Enterobacterales</taxon>
        <taxon>Erwiniaceae</taxon>
        <taxon>Pantoea</taxon>
    </lineage>
</organism>
<feature type="non-terminal residue" evidence="1">
    <location>
        <position position="1"/>
    </location>
</feature>
<evidence type="ECO:0000313" key="1">
    <source>
        <dbReference type="EMBL" id="PRD14059.1"/>
    </source>
</evidence>
<reference evidence="1 2" key="1">
    <citation type="submission" date="2017-10" db="EMBL/GenBank/DDBJ databases">
        <title>Draft genome of two endophytic bacteria isolated from 'guarana' Paullinia cupana (Mart.) Ducke.</title>
        <authorList>
            <person name="Siqueira K.A."/>
            <person name="Liotti R.G."/>
            <person name="Mendes T.A."/>
            <person name="Soares M.A."/>
        </authorList>
    </citation>
    <scope>NUCLEOTIDE SEQUENCE [LARGE SCALE GENOMIC DNA]</scope>
    <source>
        <strain evidence="1 2">342</strain>
    </source>
</reference>
<dbReference type="EMBL" id="PDET01000014">
    <property type="protein sequence ID" value="PRD14059.1"/>
    <property type="molecule type" value="Genomic_DNA"/>
</dbReference>
<sequence length="341" mass="37088">SQTLLAASSTLGNVLNRMEDGYYQFTDSADADAIGQLLYSPYGTYDPRAKFGRKSISFYGHSFEGNNQKLSGDLYTLTGLKVYNFARSGAISRSIALRNDAYRLKYTPSGGVVPASGSVDFAEADSGPLQIVGNVAVADQLQVTFAGVRGYVMWDGSKMTFTRAVAGDAVAVTQAAELIVLPYTSVVTSSVPVGTHYPGTHEAVYVLWIGRNNISNLAQIQYDLVAIVERMRSQHKRFVLCPEFTQTTETTGTTGYNNVYAVNAMYKSLYPENYCQIDGVDLLQNFRSHYNPALPDDVTAYNAGTVPPSLLNTGDTLHPNNAGIAINAAFINQFLIKKGWN</sequence>